<evidence type="ECO:0000313" key="2">
    <source>
        <dbReference type="EMBL" id="EFJ34968.1"/>
    </source>
</evidence>
<dbReference type="InterPro" id="IPR009291">
    <property type="entry name" value="Vps62"/>
</dbReference>
<name>D8R0G3_SELML</name>
<protein>
    <recommendedName>
        <fullName evidence="4">Vacuolar protein sorting-associated protein 13 DH-like domain-containing protein</fullName>
    </recommendedName>
</protein>
<dbReference type="Gramene" id="EFJ34968">
    <property type="protein sequence ID" value="EFJ34968"/>
    <property type="gene ID" value="SELMODRAFT_81414"/>
</dbReference>
<dbReference type="OMA" id="HPPNISA"/>
<dbReference type="InParanoid" id="D8R0G3"/>
<dbReference type="HOGENOM" id="CLU_020282_0_0_1"/>
<dbReference type="InterPro" id="IPR026847">
    <property type="entry name" value="VPS13"/>
</dbReference>
<feature type="non-terminal residue" evidence="2">
    <location>
        <position position="1"/>
    </location>
</feature>
<feature type="compositionally biased region" description="Polar residues" evidence="1">
    <location>
        <begin position="427"/>
        <end position="439"/>
    </location>
</feature>
<keyword evidence="3" id="KW-1185">Reference proteome</keyword>
<dbReference type="AlphaFoldDB" id="D8R0G3"/>
<dbReference type="STRING" id="88036.D8R0G3"/>
<evidence type="ECO:0000256" key="1">
    <source>
        <dbReference type="SAM" id="MobiDB-lite"/>
    </source>
</evidence>
<accession>D8R0G3</accession>
<dbReference type="EMBL" id="GL377569">
    <property type="protein sequence ID" value="EFJ34968.1"/>
    <property type="molecule type" value="Genomic_DNA"/>
</dbReference>
<feature type="region of interest" description="Disordered" evidence="1">
    <location>
        <begin position="427"/>
        <end position="467"/>
    </location>
</feature>
<evidence type="ECO:0000313" key="3">
    <source>
        <dbReference type="Proteomes" id="UP000001514"/>
    </source>
</evidence>
<dbReference type="PANTHER" id="PTHR16166">
    <property type="entry name" value="VACUOLAR PROTEIN SORTING-ASSOCIATED PROTEIN VPS13"/>
    <property type="match status" value="1"/>
</dbReference>
<dbReference type="PANTHER" id="PTHR16166:SF137">
    <property type="entry name" value="PLECKSTRIN HOMOLOGY (PH) DOMAIN-CONTAINING PROTEIN"/>
    <property type="match status" value="1"/>
</dbReference>
<dbReference type="KEGG" id="smo:SELMODRAFT_81414"/>
<sequence>LQLDDQNILSASPVIFAPDSRGLSSDENVLKASVILLNDKEEGTKVYPYVGFWVTKRAWRINVHEPVIWTAIGMYNNIQLDSLSSDSQTVEADPEIRTNLIDISEAHLRVTLQTEPGLRPRGVLGIWSPLVSLAGNTSKMAIHLSGVTLENRYMRQSEVSTAVLNHIRKDLVHQALQLLLGVNMFGVASSTLETLSKSAADLSRDEKFQQVRLKQDRLKHVSGVGDGLLRGGEALARGFAFGLSGVVKKPCNSARENGFVGFFQGIGKAFTGFVFQPLSGVLDFIALTVDGVNISYTRCFEVFTHERNLTRVRLPRAIRSDGVLLPYDERAALGQQPGSYKSIRNVSPSNPCKIIWEIPYMELLSVETAKGGQSTCYVVLHLRNDPKTFAQVIKCSTEGTDMRTTELILDSIRSRWNKYGPDRQTVMSQMRKWQQTRSMPTPRASKRALASDRRKDTDEEASDSSVSDGRITTKEVILFEQIWKSEQDSGVCCTTFSSAVPDCGVQCTIWRPIVPDGYVSIGDIAYHGTNPPTVTVSYKNNNDGMFALPTGFDLVWRNWKDGYEPVTIWKPRAPAGYESLGYVASPAYVEPAADVVWCARTDAVEAAAFLEQALWHAKQPWHCYIYQVHNDALTFFVSREAKKNGVSRAAKRIAATSTM</sequence>
<evidence type="ECO:0008006" key="4">
    <source>
        <dbReference type="Google" id="ProtNLM"/>
    </source>
</evidence>
<organism evidence="3">
    <name type="scientific">Selaginella moellendorffii</name>
    <name type="common">Spikemoss</name>
    <dbReference type="NCBI Taxonomy" id="88036"/>
    <lineage>
        <taxon>Eukaryota</taxon>
        <taxon>Viridiplantae</taxon>
        <taxon>Streptophyta</taxon>
        <taxon>Embryophyta</taxon>
        <taxon>Tracheophyta</taxon>
        <taxon>Lycopodiopsida</taxon>
        <taxon>Selaginellales</taxon>
        <taxon>Selaginellaceae</taxon>
        <taxon>Selaginella</taxon>
    </lineage>
</organism>
<dbReference type="eggNOG" id="KOG1809">
    <property type="taxonomic scope" value="Eukaryota"/>
</dbReference>
<gene>
    <name evidence="2" type="ORF">SELMODRAFT_81414</name>
</gene>
<dbReference type="Proteomes" id="UP000001514">
    <property type="component" value="Unassembled WGS sequence"/>
</dbReference>
<reference evidence="2 3" key="1">
    <citation type="journal article" date="2011" name="Science">
        <title>The Selaginella genome identifies genetic changes associated with the evolution of vascular plants.</title>
        <authorList>
            <person name="Banks J.A."/>
            <person name="Nishiyama T."/>
            <person name="Hasebe M."/>
            <person name="Bowman J.L."/>
            <person name="Gribskov M."/>
            <person name="dePamphilis C."/>
            <person name="Albert V.A."/>
            <person name="Aono N."/>
            <person name="Aoyama T."/>
            <person name="Ambrose B.A."/>
            <person name="Ashton N.W."/>
            <person name="Axtell M.J."/>
            <person name="Barker E."/>
            <person name="Barker M.S."/>
            <person name="Bennetzen J.L."/>
            <person name="Bonawitz N.D."/>
            <person name="Chapple C."/>
            <person name="Cheng C."/>
            <person name="Correa L.G."/>
            <person name="Dacre M."/>
            <person name="DeBarry J."/>
            <person name="Dreyer I."/>
            <person name="Elias M."/>
            <person name="Engstrom E.M."/>
            <person name="Estelle M."/>
            <person name="Feng L."/>
            <person name="Finet C."/>
            <person name="Floyd S.K."/>
            <person name="Frommer W.B."/>
            <person name="Fujita T."/>
            <person name="Gramzow L."/>
            <person name="Gutensohn M."/>
            <person name="Harholt J."/>
            <person name="Hattori M."/>
            <person name="Heyl A."/>
            <person name="Hirai T."/>
            <person name="Hiwatashi Y."/>
            <person name="Ishikawa M."/>
            <person name="Iwata M."/>
            <person name="Karol K.G."/>
            <person name="Koehler B."/>
            <person name="Kolukisaoglu U."/>
            <person name="Kubo M."/>
            <person name="Kurata T."/>
            <person name="Lalonde S."/>
            <person name="Li K."/>
            <person name="Li Y."/>
            <person name="Litt A."/>
            <person name="Lyons E."/>
            <person name="Manning G."/>
            <person name="Maruyama T."/>
            <person name="Michael T.P."/>
            <person name="Mikami K."/>
            <person name="Miyazaki S."/>
            <person name="Morinaga S."/>
            <person name="Murata T."/>
            <person name="Mueller-Roeber B."/>
            <person name="Nelson D.R."/>
            <person name="Obara M."/>
            <person name="Oguri Y."/>
            <person name="Olmstead R.G."/>
            <person name="Onodera N."/>
            <person name="Petersen B.L."/>
            <person name="Pils B."/>
            <person name="Prigge M."/>
            <person name="Rensing S.A."/>
            <person name="Riano-Pachon D.M."/>
            <person name="Roberts A.W."/>
            <person name="Sato Y."/>
            <person name="Scheller H.V."/>
            <person name="Schulz B."/>
            <person name="Schulz C."/>
            <person name="Shakirov E.V."/>
            <person name="Shibagaki N."/>
            <person name="Shinohara N."/>
            <person name="Shippen D.E."/>
            <person name="Soerensen I."/>
            <person name="Sotooka R."/>
            <person name="Sugimoto N."/>
            <person name="Sugita M."/>
            <person name="Sumikawa N."/>
            <person name="Tanurdzic M."/>
            <person name="Theissen G."/>
            <person name="Ulvskov P."/>
            <person name="Wakazuki S."/>
            <person name="Weng J.K."/>
            <person name="Willats W.W."/>
            <person name="Wipf D."/>
            <person name="Wolf P.G."/>
            <person name="Yang L."/>
            <person name="Zimmer A.D."/>
            <person name="Zhu Q."/>
            <person name="Mitros T."/>
            <person name="Hellsten U."/>
            <person name="Loque D."/>
            <person name="Otillar R."/>
            <person name="Salamov A."/>
            <person name="Schmutz J."/>
            <person name="Shapiro H."/>
            <person name="Lindquist E."/>
            <person name="Lucas S."/>
            <person name="Rokhsar D."/>
            <person name="Grigoriev I.V."/>
        </authorList>
    </citation>
    <scope>NUCLEOTIDE SEQUENCE [LARGE SCALE GENOMIC DNA]</scope>
</reference>
<proteinExistence type="predicted"/>
<dbReference type="Pfam" id="PF06101">
    <property type="entry name" value="Vps62"/>
    <property type="match status" value="1"/>
</dbReference>